<evidence type="ECO:0000313" key="2">
    <source>
        <dbReference type="EMBL" id="MEN3746683.1"/>
    </source>
</evidence>
<reference evidence="2 3" key="1">
    <citation type="submission" date="2024-05" db="EMBL/GenBank/DDBJ databases">
        <title>Sphingomonas sp. HF-S3 16S ribosomal RNA gene Genome sequencing and assembly.</title>
        <authorList>
            <person name="Lee H."/>
        </authorList>
    </citation>
    <scope>NUCLEOTIDE SEQUENCE [LARGE SCALE GENOMIC DNA]</scope>
    <source>
        <strain evidence="2 3">HF-S3</strain>
    </source>
</reference>
<dbReference type="Gene3D" id="3.30.70.120">
    <property type="match status" value="1"/>
</dbReference>
<accession>A0ABV0B6R8</accession>
<dbReference type="InterPro" id="IPR015867">
    <property type="entry name" value="N-reg_PII/ATP_PRibTrfase_C"/>
</dbReference>
<dbReference type="InterPro" id="IPR011322">
    <property type="entry name" value="N-reg_PII-like_a/b"/>
</dbReference>
<gene>
    <name evidence="2" type="primary">cutA</name>
    <name evidence="2" type="ORF">TPR58_05855</name>
</gene>
<evidence type="ECO:0000313" key="3">
    <source>
        <dbReference type="Proteomes" id="UP001427805"/>
    </source>
</evidence>
<organism evidence="2 3">
    <name type="scientific">Sphingomonas rustica</name>
    <dbReference type="NCBI Taxonomy" id="3103142"/>
    <lineage>
        <taxon>Bacteria</taxon>
        <taxon>Pseudomonadati</taxon>
        <taxon>Pseudomonadota</taxon>
        <taxon>Alphaproteobacteria</taxon>
        <taxon>Sphingomonadales</taxon>
        <taxon>Sphingomonadaceae</taxon>
        <taxon>Sphingomonas</taxon>
    </lineage>
</organism>
<proteinExistence type="inferred from homology"/>
<dbReference type="PANTHER" id="PTHR23419:SF8">
    <property type="entry name" value="FI09726P"/>
    <property type="match status" value="1"/>
</dbReference>
<dbReference type="InterPro" id="IPR004323">
    <property type="entry name" value="Ion_tolerance_CutA"/>
</dbReference>
<comment type="similarity">
    <text evidence="1">Belongs to the CutA family.</text>
</comment>
<dbReference type="PANTHER" id="PTHR23419">
    <property type="entry name" value="DIVALENT CATION TOLERANCE CUTA-RELATED"/>
    <property type="match status" value="1"/>
</dbReference>
<dbReference type="EMBL" id="JBDIZK010000003">
    <property type="protein sequence ID" value="MEN3746683.1"/>
    <property type="molecule type" value="Genomic_DNA"/>
</dbReference>
<sequence>MSDIALLWSTFADRDEAERIARSVTTERLAACVNILAPCTSIYRWEGEVEHGEEVPALFKTTTLLAARLRDRIAELHSYDLPVIEAWPVSACANVWTWIDRETLAP</sequence>
<name>A0ABV0B6R8_9SPHN</name>
<keyword evidence="3" id="KW-1185">Reference proteome</keyword>
<protein>
    <submittedName>
        <fullName evidence="2">Divalent-cation tolerance protein CutA</fullName>
    </submittedName>
</protein>
<dbReference type="Pfam" id="PF03091">
    <property type="entry name" value="CutA1"/>
    <property type="match status" value="1"/>
</dbReference>
<dbReference type="RefSeq" id="WP_346245687.1">
    <property type="nucleotide sequence ID" value="NZ_JBDIZK010000003.1"/>
</dbReference>
<dbReference type="SUPFAM" id="SSF54913">
    <property type="entry name" value="GlnB-like"/>
    <property type="match status" value="1"/>
</dbReference>
<evidence type="ECO:0000256" key="1">
    <source>
        <dbReference type="ARBA" id="ARBA00010169"/>
    </source>
</evidence>
<comment type="caution">
    <text evidence="2">The sequence shown here is derived from an EMBL/GenBank/DDBJ whole genome shotgun (WGS) entry which is preliminary data.</text>
</comment>
<dbReference type="Proteomes" id="UP001427805">
    <property type="component" value="Unassembled WGS sequence"/>
</dbReference>